<gene>
    <name evidence="4" type="ORF">C5Y83_24550</name>
</gene>
<dbReference type="PANTHER" id="PTHR43156:SF2">
    <property type="entry name" value="STAGE II SPORULATION PROTEIN E"/>
    <property type="match status" value="1"/>
</dbReference>
<protein>
    <recommendedName>
        <fullName evidence="6">PPM-type phosphatase domain-containing protein</fullName>
    </recommendedName>
</protein>
<dbReference type="InterPro" id="IPR036457">
    <property type="entry name" value="PPM-type-like_dom_sf"/>
</dbReference>
<dbReference type="PANTHER" id="PTHR43156">
    <property type="entry name" value="STAGE II SPORULATION PROTEIN E-RELATED"/>
    <property type="match status" value="1"/>
</dbReference>
<evidence type="ECO:0000259" key="3">
    <source>
        <dbReference type="SMART" id="SM00331"/>
    </source>
</evidence>
<dbReference type="AlphaFoldDB" id="A0A2S8FAV2"/>
<sequence length="556" mass="61506">MFWQLDLPRAFRSRWSRTKHSSRKLQYVAKSMPRQIPDYLRVHREESPVSETEKQEAYPGLTQISQAMADLTGFRLALREERSSNKGKRMSQHHVTRGGKTARIELHAAAEQAPKAKDKDDAVVLESLGGVAGGLEFLLAEIDRLRVTLRKQEAELATHIPVIANPSVEHVADRLETALASAVEVTGADAAGLYVLDDATSQLKLRATHNLPEGRLLDPPRPLEGSLADLEALSGNAVVLEDTKLLPHWPCPEDAPSAVCIPISTSTTPLGTMWVFSQTSRDFTQRETNLLEIIAGKIAVDLERDQLISERRTTQKLVRQKNQIADRQKAQLPNVKPLVDGWDVSAWTQQGNEMGGDFHDWAVIEDGKLAIFVGDAMDDNFDAVMTSTSLATAVKANCRIAHTAEMMLDRVNRTFWEASAGDHFASLAYAIFDPMLGTMEAGSCGHVQGFAFKHNSVKPLWNPSWPLGSGPEIEPQLATAMLQPGETLALFSSGLSETLQELDGQNWQAKFCDLVVRHMDLPTDRIMRAVQERLNSVTSGIHADKTLVLVKRKNDH</sequence>
<evidence type="ECO:0000259" key="2">
    <source>
        <dbReference type="SMART" id="SM00065"/>
    </source>
</evidence>
<name>A0A2S8FAV2_9BACT</name>
<dbReference type="InterPro" id="IPR052016">
    <property type="entry name" value="Bact_Sigma-Reg"/>
</dbReference>
<dbReference type="Gene3D" id="3.30.450.40">
    <property type="match status" value="1"/>
</dbReference>
<accession>A0A2S8FAV2</accession>
<dbReference type="SMART" id="SM00065">
    <property type="entry name" value="GAF"/>
    <property type="match status" value="1"/>
</dbReference>
<dbReference type="Proteomes" id="UP000238322">
    <property type="component" value="Unassembled WGS sequence"/>
</dbReference>
<evidence type="ECO:0008006" key="6">
    <source>
        <dbReference type="Google" id="ProtNLM"/>
    </source>
</evidence>
<dbReference type="EMBL" id="PUHY01000015">
    <property type="protein sequence ID" value="PQO29262.1"/>
    <property type="molecule type" value="Genomic_DNA"/>
</dbReference>
<dbReference type="Gene3D" id="3.60.40.10">
    <property type="entry name" value="PPM-type phosphatase domain"/>
    <property type="match status" value="1"/>
</dbReference>
<comment type="caution">
    <text evidence="4">The sequence shown here is derived from an EMBL/GenBank/DDBJ whole genome shotgun (WGS) entry which is preliminary data.</text>
</comment>
<keyword evidence="1" id="KW-0378">Hydrolase</keyword>
<proteinExistence type="predicted"/>
<organism evidence="4 5">
    <name type="scientific">Blastopirellula marina</name>
    <dbReference type="NCBI Taxonomy" id="124"/>
    <lineage>
        <taxon>Bacteria</taxon>
        <taxon>Pseudomonadati</taxon>
        <taxon>Planctomycetota</taxon>
        <taxon>Planctomycetia</taxon>
        <taxon>Pirellulales</taxon>
        <taxon>Pirellulaceae</taxon>
        <taxon>Blastopirellula</taxon>
    </lineage>
</organism>
<dbReference type="GO" id="GO:0016791">
    <property type="term" value="F:phosphatase activity"/>
    <property type="evidence" value="ECO:0007669"/>
    <property type="project" value="TreeGrafter"/>
</dbReference>
<reference evidence="4 5" key="1">
    <citation type="submission" date="2018-02" db="EMBL/GenBank/DDBJ databases">
        <title>Comparative genomes isolates from brazilian mangrove.</title>
        <authorList>
            <person name="Araujo J.E."/>
            <person name="Taketani R.G."/>
            <person name="Silva M.C.P."/>
            <person name="Loureco M.V."/>
            <person name="Andreote F.D."/>
        </authorList>
    </citation>
    <scope>NUCLEOTIDE SEQUENCE [LARGE SCALE GENOMIC DNA]</scope>
    <source>
        <strain evidence="4 5">Hex-1 MGV</strain>
    </source>
</reference>
<dbReference type="SMART" id="SM00331">
    <property type="entry name" value="PP2C_SIG"/>
    <property type="match status" value="1"/>
</dbReference>
<dbReference type="SUPFAM" id="SSF81606">
    <property type="entry name" value="PP2C-like"/>
    <property type="match status" value="1"/>
</dbReference>
<dbReference type="InterPro" id="IPR029016">
    <property type="entry name" value="GAF-like_dom_sf"/>
</dbReference>
<feature type="domain" description="PPM-type phosphatase" evidence="3">
    <location>
        <begin position="339"/>
        <end position="552"/>
    </location>
</feature>
<feature type="domain" description="GAF" evidence="2">
    <location>
        <begin position="170"/>
        <end position="312"/>
    </location>
</feature>
<evidence type="ECO:0000313" key="4">
    <source>
        <dbReference type="EMBL" id="PQO29262.1"/>
    </source>
</evidence>
<evidence type="ECO:0000256" key="1">
    <source>
        <dbReference type="ARBA" id="ARBA00022801"/>
    </source>
</evidence>
<evidence type="ECO:0000313" key="5">
    <source>
        <dbReference type="Proteomes" id="UP000238322"/>
    </source>
</evidence>
<dbReference type="SUPFAM" id="SSF55781">
    <property type="entry name" value="GAF domain-like"/>
    <property type="match status" value="1"/>
</dbReference>
<dbReference type="InterPro" id="IPR003018">
    <property type="entry name" value="GAF"/>
</dbReference>
<dbReference type="Pfam" id="PF07228">
    <property type="entry name" value="SpoIIE"/>
    <property type="match status" value="1"/>
</dbReference>
<dbReference type="Pfam" id="PF13185">
    <property type="entry name" value="GAF_2"/>
    <property type="match status" value="1"/>
</dbReference>
<dbReference type="InterPro" id="IPR001932">
    <property type="entry name" value="PPM-type_phosphatase-like_dom"/>
</dbReference>